<dbReference type="EMBL" id="JAPNNL010000005">
    <property type="protein sequence ID" value="MDA0632259.1"/>
    <property type="molecule type" value="Genomic_DNA"/>
</dbReference>
<gene>
    <name evidence="1" type="ORF">OUY22_02430</name>
</gene>
<comment type="caution">
    <text evidence="1">The sequence shown here is derived from an EMBL/GenBank/DDBJ whole genome shotgun (WGS) entry which is preliminary data.</text>
</comment>
<organism evidence="1 2">
    <name type="scientific">Nonomuraea corallina</name>
    <dbReference type="NCBI Taxonomy" id="2989783"/>
    <lineage>
        <taxon>Bacteria</taxon>
        <taxon>Bacillati</taxon>
        <taxon>Actinomycetota</taxon>
        <taxon>Actinomycetes</taxon>
        <taxon>Streptosporangiales</taxon>
        <taxon>Streptosporangiaceae</taxon>
        <taxon>Nonomuraea</taxon>
    </lineage>
</organism>
<evidence type="ECO:0000313" key="2">
    <source>
        <dbReference type="Proteomes" id="UP001144036"/>
    </source>
</evidence>
<accession>A0ABT4S4Y3</accession>
<dbReference type="RefSeq" id="WP_270153033.1">
    <property type="nucleotide sequence ID" value="NZ_JAPNNL010000005.1"/>
</dbReference>
<protein>
    <submittedName>
        <fullName evidence="1">Uncharacterized protein</fullName>
    </submittedName>
</protein>
<keyword evidence="2" id="KW-1185">Reference proteome</keyword>
<evidence type="ECO:0000313" key="1">
    <source>
        <dbReference type="EMBL" id="MDA0632259.1"/>
    </source>
</evidence>
<proteinExistence type="predicted"/>
<reference evidence="1" key="1">
    <citation type="submission" date="2022-11" db="EMBL/GenBank/DDBJ databases">
        <title>Nonomuraea corallina sp. nov., a new species of the genus Nonomuraea isolated from sea side sediment in Thai sea.</title>
        <authorList>
            <person name="Ngamcharungchit C."/>
            <person name="Matsumoto A."/>
            <person name="Suriyachadkun C."/>
            <person name="Panbangred W."/>
            <person name="Inahashi Y."/>
            <person name="Intra B."/>
        </authorList>
    </citation>
    <scope>NUCLEOTIDE SEQUENCE</scope>
    <source>
        <strain evidence="1">MCN248</strain>
    </source>
</reference>
<sequence>MAADFWTSVPSTYPNGSAFPAAEPYGQVVRLAKFLIASPHPEAADLTKFCVKVLACFSQAEEPESHRASLAVEALYVRKALLAAGLEQQERALSDALLLLLDYHEQSGHEVVLDLDKDGNRV</sequence>
<name>A0ABT4S4Y3_9ACTN</name>
<dbReference type="Proteomes" id="UP001144036">
    <property type="component" value="Unassembled WGS sequence"/>
</dbReference>